<dbReference type="AlphaFoldDB" id="M1P3K7"/>
<dbReference type="GO" id="GO:0006508">
    <property type="term" value="P:proteolysis"/>
    <property type="evidence" value="ECO:0007669"/>
    <property type="project" value="UniProtKB-KW"/>
</dbReference>
<protein>
    <submittedName>
        <fullName evidence="2">ATP-dependent Clp protease adaptor protein ClpS</fullName>
    </submittedName>
</protein>
<dbReference type="PATRIC" id="fig|1094489.3.peg.659"/>
<dbReference type="EMBL" id="CP003123">
    <property type="protein sequence ID" value="AGF74415.1"/>
    <property type="molecule type" value="Genomic_DNA"/>
</dbReference>
<feature type="transmembrane region" description="Helical" evidence="1">
    <location>
        <begin position="56"/>
        <end position="72"/>
    </location>
</feature>
<keyword evidence="3" id="KW-1185">Reference proteome</keyword>
<dbReference type="eggNOG" id="COG2127">
    <property type="taxonomic scope" value="Bacteria"/>
</dbReference>
<keyword evidence="1" id="KW-1133">Transmembrane helix</keyword>
<sequence length="88" mass="10399">MTMQDSPIKPTLCIMLNEKGKSLDKNRHSAVIIFQIKLKLQKSELYCVLLLNYNRAPMNLVIFILGNFFLKIRRSNQYYVKYSQKRGE</sequence>
<name>M1P3K7_BARAA</name>
<reference evidence="2 3" key="1">
    <citation type="journal article" date="2013" name="PLoS Genet.">
        <title>A gene transfer agent and a dynamic repertoire of secretion systems hold the keys to the explosive radiation of the emerging pathogen Bartonella.</title>
        <authorList>
            <person name="Guy L."/>
            <person name="Nystedt B."/>
            <person name="Toft C."/>
            <person name="Zaremba-Niedzwiedzka K."/>
            <person name="Berglund E.C."/>
            <person name="Granberg F."/>
            <person name="Naslund K."/>
            <person name="Eriksson A.S."/>
            <person name="Andersson S.G."/>
        </authorList>
    </citation>
    <scope>NUCLEOTIDE SEQUENCE [LARGE SCALE GENOMIC DNA]</scope>
    <source>
        <strain evidence="2 3">Aust/NH1</strain>
    </source>
</reference>
<dbReference type="HOGENOM" id="CLU_2462813_0_0_5"/>
<gene>
    <name evidence="2" type="primary">clpS</name>
    <name evidence="2" type="ordered locus">BAnh1_05360</name>
</gene>
<accession>M1P3K7</accession>
<proteinExistence type="predicted"/>
<evidence type="ECO:0000313" key="2">
    <source>
        <dbReference type="EMBL" id="AGF74415.1"/>
    </source>
</evidence>
<dbReference type="GO" id="GO:0008233">
    <property type="term" value="F:peptidase activity"/>
    <property type="evidence" value="ECO:0007669"/>
    <property type="project" value="UniProtKB-KW"/>
</dbReference>
<organism evidence="2 3">
    <name type="scientific">Bartonella australis (strain Aust/NH1)</name>
    <dbReference type="NCBI Taxonomy" id="1094489"/>
    <lineage>
        <taxon>Bacteria</taxon>
        <taxon>Pseudomonadati</taxon>
        <taxon>Pseudomonadota</taxon>
        <taxon>Alphaproteobacteria</taxon>
        <taxon>Hyphomicrobiales</taxon>
        <taxon>Bartonellaceae</taxon>
        <taxon>Bartonella</taxon>
    </lineage>
</organism>
<keyword evidence="1" id="KW-0472">Membrane</keyword>
<keyword evidence="1" id="KW-0812">Transmembrane</keyword>
<keyword evidence="2" id="KW-0378">Hydrolase</keyword>
<dbReference type="STRING" id="1094489.BAnh1_05360"/>
<evidence type="ECO:0000313" key="3">
    <source>
        <dbReference type="Proteomes" id="UP000011729"/>
    </source>
</evidence>
<dbReference type="KEGG" id="baus:BAnh1_05360"/>
<keyword evidence="2" id="KW-0645">Protease</keyword>
<evidence type="ECO:0000256" key="1">
    <source>
        <dbReference type="SAM" id="Phobius"/>
    </source>
</evidence>
<dbReference type="Proteomes" id="UP000011729">
    <property type="component" value="Chromosome"/>
</dbReference>